<dbReference type="PANTHER" id="PTHR35800:SF1">
    <property type="entry name" value="RNA-BINDING PROTEIN KHPB"/>
    <property type="match status" value="1"/>
</dbReference>
<dbReference type="Pfam" id="PF01424">
    <property type="entry name" value="R3H"/>
    <property type="match status" value="1"/>
</dbReference>
<dbReference type="InterPro" id="IPR036867">
    <property type="entry name" value="R3H_dom_sf"/>
</dbReference>
<dbReference type="CDD" id="cd02414">
    <property type="entry name" value="KH-II_Jag"/>
    <property type="match status" value="1"/>
</dbReference>
<dbReference type="Proteomes" id="UP000176404">
    <property type="component" value="Unassembled WGS sequence"/>
</dbReference>
<evidence type="ECO:0000313" key="2">
    <source>
        <dbReference type="EMBL" id="OGM60343.1"/>
    </source>
</evidence>
<dbReference type="GO" id="GO:0003723">
    <property type="term" value="F:RNA binding"/>
    <property type="evidence" value="ECO:0007669"/>
    <property type="project" value="InterPro"/>
</dbReference>
<dbReference type="CDD" id="cd02644">
    <property type="entry name" value="R3H_jag"/>
    <property type="match status" value="1"/>
</dbReference>
<sequence length="163" mass="18453">MVKTSKKDTSKEEKKESLKLTKKISESILDLMTVDAKVVVIPDEEGSITVDINTSEAGLVIGNRGRTLDAIQTLIAMMVRQKLGEWKRIVVNTSDWREKEKERLEQLALRTAERVKETGRQESLYNLSSSQRRIVHLTLAGQSEVKTESIGEGKDRYLVIKPQ</sequence>
<reference evidence="2 3" key="1">
    <citation type="journal article" date="2016" name="Nat. Commun.">
        <title>Thousands of microbial genomes shed light on interconnected biogeochemical processes in an aquifer system.</title>
        <authorList>
            <person name="Anantharaman K."/>
            <person name="Brown C.T."/>
            <person name="Hug L.A."/>
            <person name="Sharon I."/>
            <person name="Castelle C.J."/>
            <person name="Probst A.J."/>
            <person name="Thomas B.C."/>
            <person name="Singh A."/>
            <person name="Wilkins M.J."/>
            <person name="Karaoz U."/>
            <person name="Brodie E.L."/>
            <person name="Williams K.H."/>
            <person name="Hubbard S.S."/>
            <person name="Banfield J.F."/>
        </authorList>
    </citation>
    <scope>NUCLEOTIDE SEQUENCE [LARGE SCALE GENOMIC DNA]</scope>
</reference>
<dbReference type="STRING" id="1802517.A2892_03320"/>
<dbReference type="InterPro" id="IPR015946">
    <property type="entry name" value="KH_dom-like_a/b"/>
</dbReference>
<proteinExistence type="predicted"/>
<accession>A0A1F8B8H3</accession>
<dbReference type="InterPro" id="IPR034079">
    <property type="entry name" value="R3H_KhpB"/>
</dbReference>
<dbReference type="EMBL" id="MGHD01000005">
    <property type="protein sequence ID" value="OGM60343.1"/>
    <property type="molecule type" value="Genomic_DNA"/>
</dbReference>
<gene>
    <name evidence="2" type="ORF">A2892_03320</name>
</gene>
<dbReference type="AlphaFoldDB" id="A0A1F8B8H3"/>
<dbReference type="InterPro" id="IPR038008">
    <property type="entry name" value="Jag_KH"/>
</dbReference>
<dbReference type="PANTHER" id="PTHR35800">
    <property type="entry name" value="PROTEIN JAG"/>
    <property type="match status" value="1"/>
</dbReference>
<evidence type="ECO:0000313" key="3">
    <source>
        <dbReference type="Proteomes" id="UP000176404"/>
    </source>
</evidence>
<dbReference type="SMART" id="SM00393">
    <property type="entry name" value="R3H"/>
    <property type="match status" value="1"/>
</dbReference>
<dbReference type="SUPFAM" id="SSF82708">
    <property type="entry name" value="R3H domain"/>
    <property type="match status" value="1"/>
</dbReference>
<dbReference type="Gene3D" id="3.30.300.20">
    <property type="match status" value="1"/>
</dbReference>
<dbReference type="InterPro" id="IPR039247">
    <property type="entry name" value="KhpB"/>
</dbReference>
<evidence type="ECO:0000259" key="1">
    <source>
        <dbReference type="PROSITE" id="PS51061"/>
    </source>
</evidence>
<comment type="caution">
    <text evidence="2">The sequence shown here is derived from an EMBL/GenBank/DDBJ whole genome shotgun (WGS) entry which is preliminary data.</text>
</comment>
<organism evidence="2 3">
    <name type="scientific">Candidatus Woesebacteria bacterium RIFCSPLOWO2_01_FULL_39_10b</name>
    <dbReference type="NCBI Taxonomy" id="1802517"/>
    <lineage>
        <taxon>Bacteria</taxon>
        <taxon>Candidatus Woeseibacteriota</taxon>
    </lineage>
</organism>
<dbReference type="Pfam" id="PF13083">
    <property type="entry name" value="KH_KhpA-B"/>
    <property type="match status" value="1"/>
</dbReference>
<protein>
    <recommendedName>
        <fullName evidence="1">R3H domain-containing protein</fullName>
    </recommendedName>
</protein>
<dbReference type="InterPro" id="IPR001374">
    <property type="entry name" value="R3H_dom"/>
</dbReference>
<feature type="domain" description="R3H" evidence="1">
    <location>
        <begin position="98"/>
        <end position="163"/>
    </location>
</feature>
<dbReference type="PROSITE" id="PS51061">
    <property type="entry name" value="R3H"/>
    <property type="match status" value="1"/>
</dbReference>
<dbReference type="Gene3D" id="3.30.1370.50">
    <property type="entry name" value="R3H-like domain"/>
    <property type="match status" value="1"/>
</dbReference>
<name>A0A1F8B8H3_9BACT</name>